<sequence length="156" mass="16559">MSESGLISTDLVRRVTSDALALYCGDGRRYSRDLLASATGQDVRTVKAHVLGECAPSSPALLTYCRILPGAFARHILAMAGITGLRKDDYVIAPGSALAEMAEGVAVLAEALADGRIDHTERPRLLRELREAVAAQESLIAQLESADAALRTGRAK</sequence>
<dbReference type="STRING" id="1150626.PHAMO_340037"/>
<dbReference type="Proteomes" id="UP000004169">
    <property type="component" value="Unassembled WGS sequence"/>
</dbReference>
<keyword evidence="2" id="KW-1185">Reference proteome</keyword>
<dbReference type="EMBL" id="CAHP01000028">
    <property type="protein sequence ID" value="CCG42164.1"/>
    <property type="molecule type" value="Genomic_DNA"/>
</dbReference>
<reference evidence="1 2" key="1">
    <citation type="journal article" date="2012" name="J. Bacteriol.">
        <title>Draft Genome Sequence of the Purple Photosynthetic Bacterium Phaeospirillum molischianum DSM120, a Particularly Versatile Bacterium.</title>
        <authorList>
            <person name="Duquesne K."/>
            <person name="Prima V."/>
            <person name="Ji B."/>
            <person name="Rouy Z."/>
            <person name="Medigue C."/>
            <person name="Talla E."/>
            <person name="Sturgis J.N."/>
        </authorList>
    </citation>
    <scope>NUCLEOTIDE SEQUENCE [LARGE SCALE GENOMIC DNA]</scope>
    <source>
        <strain evidence="2">DSM120</strain>
    </source>
</reference>
<dbReference type="eggNOG" id="ENOG50342C3">
    <property type="taxonomic scope" value="Bacteria"/>
</dbReference>
<name>H8FUX6_MAGML</name>
<comment type="caution">
    <text evidence="1">The sequence shown here is derived from an EMBL/GenBank/DDBJ whole genome shotgun (WGS) entry which is preliminary data.</text>
</comment>
<evidence type="ECO:0000313" key="1">
    <source>
        <dbReference type="EMBL" id="CCG42164.1"/>
    </source>
</evidence>
<dbReference type="OrthoDB" id="7866439at2"/>
<accession>H8FUX6</accession>
<organism evidence="1 2">
    <name type="scientific">Magnetospirillum molischianum DSM 120</name>
    <dbReference type="NCBI Taxonomy" id="1150626"/>
    <lineage>
        <taxon>Bacteria</taxon>
        <taxon>Pseudomonadati</taxon>
        <taxon>Pseudomonadota</taxon>
        <taxon>Alphaproteobacteria</taxon>
        <taxon>Rhodospirillales</taxon>
        <taxon>Rhodospirillaceae</taxon>
        <taxon>Magnetospirillum</taxon>
    </lineage>
</organism>
<protein>
    <submittedName>
        <fullName evidence="1">Uncharacterized protein</fullName>
    </submittedName>
</protein>
<gene>
    <name evidence="1" type="ORF">PHAMO_340037</name>
</gene>
<dbReference type="RefSeq" id="WP_002729800.1">
    <property type="nucleotide sequence ID" value="NZ_CAHP01000028.1"/>
</dbReference>
<proteinExistence type="predicted"/>
<evidence type="ECO:0000313" key="2">
    <source>
        <dbReference type="Proteomes" id="UP000004169"/>
    </source>
</evidence>
<dbReference type="AlphaFoldDB" id="H8FUX6"/>